<keyword evidence="2" id="KW-1185">Reference proteome</keyword>
<dbReference type="InterPro" id="IPR024530">
    <property type="entry name" value="QSregVF_b"/>
</dbReference>
<dbReference type="Pfam" id="PF12843">
    <property type="entry name" value="QSregVF_b"/>
    <property type="match status" value="1"/>
</dbReference>
<dbReference type="AlphaFoldDB" id="A0A7L4ZT58"/>
<accession>A0A7L4ZT58</accession>
<dbReference type="RefSeq" id="WP_160131361.1">
    <property type="nucleotide sequence ID" value="NZ_CP019288.1"/>
</dbReference>
<dbReference type="OrthoDB" id="9807855at2"/>
<dbReference type="Proteomes" id="UP000464657">
    <property type="component" value="Chromosome"/>
</dbReference>
<evidence type="ECO:0008006" key="3">
    <source>
        <dbReference type="Google" id="ProtNLM"/>
    </source>
</evidence>
<gene>
    <name evidence="1" type="ORF">IMCC3317_42340</name>
</gene>
<sequence>MTDFPSKEAQQKLLIELAHAKMPFGKYKGKYLVNLPEFYLIWYRQKGFPKGKIGQQLAQMLDIKINGLEPIIYNIQRKFEKR</sequence>
<dbReference type="EMBL" id="CP019288">
    <property type="protein sequence ID" value="QHI38834.1"/>
    <property type="molecule type" value="Genomic_DNA"/>
</dbReference>
<proteinExistence type="predicted"/>
<name>A0A7L4ZT58_9FLAO</name>
<evidence type="ECO:0000313" key="1">
    <source>
        <dbReference type="EMBL" id="QHI38834.1"/>
    </source>
</evidence>
<evidence type="ECO:0000313" key="2">
    <source>
        <dbReference type="Proteomes" id="UP000464657"/>
    </source>
</evidence>
<dbReference type="KEGG" id="kan:IMCC3317_42340"/>
<organism evidence="1 2">
    <name type="scientific">Kordia antarctica</name>
    <dbReference type="NCBI Taxonomy" id="1218801"/>
    <lineage>
        <taxon>Bacteria</taxon>
        <taxon>Pseudomonadati</taxon>
        <taxon>Bacteroidota</taxon>
        <taxon>Flavobacteriia</taxon>
        <taxon>Flavobacteriales</taxon>
        <taxon>Flavobacteriaceae</taxon>
        <taxon>Kordia</taxon>
    </lineage>
</organism>
<reference evidence="1 2" key="1">
    <citation type="journal article" date="2013" name="Int. J. Syst. Evol. Microbiol.">
        <title>Kordia antarctica sp. nov., isolated from Antarctic seawater.</title>
        <authorList>
            <person name="Baek K."/>
            <person name="Choi A."/>
            <person name="Kang I."/>
            <person name="Lee K."/>
            <person name="Cho J.C."/>
        </authorList>
    </citation>
    <scope>NUCLEOTIDE SEQUENCE [LARGE SCALE GENOMIC DNA]</scope>
    <source>
        <strain evidence="1 2">IMCC3317</strain>
    </source>
</reference>
<protein>
    <recommendedName>
        <fullName evidence="3">DNA polymerase III subunit epsilon</fullName>
    </recommendedName>
</protein>